<feature type="domain" description="YqaJ viral recombinase" evidence="1">
    <location>
        <begin position="8"/>
        <end position="114"/>
    </location>
</feature>
<sequence length="184" mass="21826">MNRVLYVSSVGSIMGLNKYRSRYSVLQKYITKRNTINKPYNYNYNNAIVGIKMEPIIIKEFEEYANVKRYKATKVSGRYKNFMIRGICDGITSNGKLLEVKSRINHIHENISLNDYAQMQTYMELYNMNECYYVQKLVGEDFIDVNVVTRNYDYWKYHIYPALVDFVNLIDYQENMQAQTTDDS</sequence>
<organism evidence="2">
    <name type="scientific">viral metagenome</name>
    <dbReference type="NCBI Taxonomy" id="1070528"/>
    <lineage>
        <taxon>unclassified sequences</taxon>
        <taxon>metagenomes</taxon>
        <taxon>organismal metagenomes</taxon>
    </lineage>
</organism>
<dbReference type="InterPro" id="IPR019080">
    <property type="entry name" value="YqaJ_viral_recombinase"/>
</dbReference>
<evidence type="ECO:0000259" key="1">
    <source>
        <dbReference type="Pfam" id="PF09588"/>
    </source>
</evidence>
<accession>A0A6C0F5H7</accession>
<dbReference type="InterPro" id="IPR011335">
    <property type="entry name" value="Restrct_endonuc-II-like"/>
</dbReference>
<name>A0A6C0F5H7_9ZZZZ</name>
<evidence type="ECO:0000313" key="2">
    <source>
        <dbReference type="EMBL" id="QHT37067.1"/>
    </source>
</evidence>
<reference evidence="2" key="1">
    <citation type="journal article" date="2020" name="Nature">
        <title>Giant virus diversity and host interactions through global metagenomics.</title>
        <authorList>
            <person name="Schulz F."/>
            <person name="Roux S."/>
            <person name="Paez-Espino D."/>
            <person name="Jungbluth S."/>
            <person name="Walsh D.A."/>
            <person name="Denef V.J."/>
            <person name="McMahon K.D."/>
            <person name="Konstantinidis K.T."/>
            <person name="Eloe-Fadrosh E.A."/>
            <person name="Kyrpides N.C."/>
            <person name="Woyke T."/>
        </authorList>
    </citation>
    <scope>NUCLEOTIDE SEQUENCE</scope>
    <source>
        <strain evidence="2">GVMAG-S-ERX555967-131</strain>
    </source>
</reference>
<dbReference type="Gene3D" id="3.90.320.10">
    <property type="match status" value="1"/>
</dbReference>
<dbReference type="EMBL" id="MN738789">
    <property type="protein sequence ID" value="QHT37067.1"/>
    <property type="molecule type" value="Genomic_DNA"/>
</dbReference>
<dbReference type="InterPro" id="IPR011604">
    <property type="entry name" value="PDDEXK-like_dom_sf"/>
</dbReference>
<dbReference type="AlphaFoldDB" id="A0A6C0F5H7"/>
<protein>
    <recommendedName>
        <fullName evidence="1">YqaJ viral recombinase domain-containing protein</fullName>
    </recommendedName>
</protein>
<proteinExistence type="predicted"/>
<dbReference type="Pfam" id="PF09588">
    <property type="entry name" value="YqaJ"/>
    <property type="match status" value="1"/>
</dbReference>
<dbReference type="SUPFAM" id="SSF52980">
    <property type="entry name" value="Restriction endonuclease-like"/>
    <property type="match status" value="1"/>
</dbReference>